<protein>
    <submittedName>
        <fullName evidence="2">Uncharacterized protein</fullName>
    </submittedName>
</protein>
<evidence type="ECO:0000313" key="4">
    <source>
        <dbReference type="Proteomes" id="UP000677228"/>
    </source>
</evidence>
<name>A0A8S2DH92_9BILA</name>
<gene>
    <name evidence="2" type="ORF">OVA965_LOCUS10513</name>
    <name evidence="3" type="ORF">TMI583_LOCUS10510</name>
</gene>
<feature type="compositionally biased region" description="Acidic residues" evidence="1">
    <location>
        <begin position="20"/>
        <end position="35"/>
    </location>
</feature>
<sequence length="532" mass="59915">MVKRYSTAIDTAEERSESKDDSDDEQPVNTNDDDVEKDKQNNVSLQEQKKPNDKKSSRVSTNDDLMASSANQRTSDQSRQTQEKEQDGAGCEPTDPNYSCRLLKSRENVLRMCAVMQCIEDATAILELYCNGIGGDDDEIDIFDKIDLEFIHKMEKLIRLAFKQNEPRIIIGNTARSANQLTRENNSIYRLLFNTRRSNDCNNTTLLDLSSSISDETSSPKTTSDLTPSIQNQFGRAMLLFKSVFFSKTDWYCVTELKNKSTTVTAVLQKLVDNELIILHDRGMKNGRRGKEVYCKNFPDDNPSSTKLQWNKQLSVYDLNLDEDLKKYTSIAVACTKSILSDNLASILTGGLYDQFIGKDNINEFKKERDKAIAPSSSSQTVAALSSELLNGQMFVVVQSSDAPTIVISPLPPKHNGSQSMIKTGLGASFTQLPLNSNMSKNNEDKLENNQKFSENVMEDDDNTEATDGQSQKALEIPLPINETEGDDEENDTHYRRIKRKHPGECSIEHDKKRQRVIGHIRNNSQRLLNSS</sequence>
<dbReference type="Proteomes" id="UP000677228">
    <property type="component" value="Unassembled WGS sequence"/>
</dbReference>
<dbReference type="AlphaFoldDB" id="A0A8S2DH92"/>
<feature type="compositionally biased region" description="Basic and acidic residues" evidence="1">
    <location>
        <begin position="47"/>
        <end position="56"/>
    </location>
</feature>
<accession>A0A8S2DH92</accession>
<evidence type="ECO:0000256" key="1">
    <source>
        <dbReference type="SAM" id="MobiDB-lite"/>
    </source>
</evidence>
<feature type="region of interest" description="Disordered" evidence="1">
    <location>
        <begin position="1"/>
        <end position="97"/>
    </location>
</feature>
<evidence type="ECO:0000313" key="2">
    <source>
        <dbReference type="EMBL" id="CAF0918879.1"/>
    </source>
</evidence>
<dbReference type="EMBL" id="CAJOBA010003901">
    <property type="protein sequence ID" value="CAF3696675.1"/>
    <property type="molecule type" value="Genomic_DNA"/>
</dbReference>
<organism evidence="2 4">
    <name type="scientific">Didymodactylos carnosus</name>
    <dbReference type="NCBI Taxonomy" id="1234261"/>
    <lineage>
        <taxon>Eukaryota</taxon>
        <taxon>Metazoa</taxon>
        <taxon>Spiralia</taxon>
        <taxon>Gnathifera</taxon>
        <taxon>Rotifera</taxon>
        <taxon>Eurotatoria</taxon>
        <taxon>Bdelloidea</taxon>
        <taxon>Philodinida</taxon>
        <taxon>Philodinidae</taxon>
        <taxon>Didymodactylos</taxon>
    </lineage>
</organism>
<feature type="region of interest" description="Disordered" evidence="1">
    <location>
        <begin position="456"/>
        <end position="494"/>
    </location>
</feature>
<reference evidence="2" key="1">
    <citation type="submission" date="2021-02" db="EMBL/GenBank/DDBJ databases">
        <authorList>
            <person name="Nowell W R."/>
        </authorList>
    </citation>
    <scope>NUCLEOTIDE SEQUENCE</scope>
</reference>
<evidence type="ECO:0000313" key="3">
    <source>
        <dbReference type="EMBL" id="CAF3696675.1"/>
    </source>
</evidence>
<proteinExistence type="predicted"/>
<feature type="compositionally biased region" description="Polar residues" evidence="1">
    <location>
        <begin position="58"/>
        <end position="80"/>
    </location>
</feature>
<dbReference type="Proteomes" id="UP000682733">
    <property type="component" value="Unassembled WGS sequence"/>
</dbReference>
<comment type="caution">
    <text evidence="2">The sequence shown here is derived from an EMBL/GenBank/DDBJ whole genome shotgun (WGS) entry which is preliminary data.</text>
</comment>
<dbReference type="EMBL" id="CAJNOK010003899">
    <property type="protein sequence ID" value="CAF0918879.1"/>
    <property type="molecule type" value="Genomic_DNA"/>
</dbReference>